<protein>
    <submittedName>
        <fullName evidence="2">Uncharacterized protein</fullName>
    </submittedName>
</protein>
<reference evidence="2" key="2">
    <citation type="submission" date="2017-11" db="EMBL/GenBank/DDBJ databases">
        <title>Coralsnake Venomics: Analyses of Venom Gland Transcriptomes and Proteomes of Six Brazilian Taxa.</title>
        <authorList>
            <person name="Aird S.D."/>
            <person name="Jorge da Silva N."/>
            <person name="Qiu L."/>
            <person name="Villar-Briones A."/>
            <person name="Aparecida-Saddi V."/>
            <person name="Campos-Telles M.P."/>
            <person name="Grau M."/>
            <person name="Mikheyev A.S."/>
        </authorList>
    </citation>
    <scope>NUCLEOTIDE SEQUENCE</scope>
    <source>
        <tissue evidence="2">Venom_gland</tissue>
    </source>
</reference>
<proteinExistence type="predicted"/>
<feature type="signal peptide" evidence="1">
    <location>
        <begin position="1"/>
        <end position="17"/>
    </location>
</feature>
<evidence type="ECO:0000313" key="2">
    <source>
        <dbReference type="EMBL" id="LAB50882.1"/>
    </source>
</evidence>
<organism evidence="2">
    <name type="scientific">Micrurus surinamensis</name>
    <name type="common">Surinam coral snake</name>
    <dbReference type="NCBI Taxonomy" id="129470"/>
    <lineage>
        <taxon>Eukaryota</taxon>
        <taxon>Metazoa</taxon>
        <taxon>Chordata</taxon>
        <taxon>Craniata</taxon>
        <taxon>Vertebrata</taxon>
        <taxon>Euteleostomi</taxon>
        <taxon>Lepidosauria</taxon>
        <taxon>Squamata</taxon>
        <taxon>Bifurcata</taxon>
        <taxon>Unidentata</taxon>
        <taxon>Episquamata</taxon>
        <taxon>Toxicofera</taxon>
        <taxon>Serpentes</taxon>
        <taxon>Colubroidea</taxon>
        <taxon>Elapidae</taxon>
        <taxon>Elapinae</taxon>
        <taxon>Micrurus</taxon>
    </lineage>
</organism>
<feature type="chain" id="PRO_5013871404" evidence="1">
    <location>
        <begin position="18"/>
        <end position="147"/>
    </location>
</feature>
<sequence>MKNLILWIPVLTQTLLGEPGPRGCPSEMKPRLVQIPQPPAHCSSSALIQALGRSYVQTQKLLEPSSRTEMPTAPFIPEWIGALSSDSLRTTDWTGGSLSKSLLQVWHVSGKRGWFLSFNGFRKVARSQHLWGFHRRHCFPAEEALHV</sequence>
<evidence type="ECO:0000256" key="1">
    <source>
        <dbReference type="SAM" id="SignalP"/>
    </source>
</evidence>
<keyword evidence="1" id="KW-0732">Signal</keyword>
<accession>A0A2D4NYU6</accession>
<name>A0A2D4NYU6_MICSU</name>
<dbReference type="AlphaFoldDB" id="A0A2D4NYU6"/>
<dbReference type="EMBL" id="IACN01035534">
    <property type="protein sequence ID" value="LAB50882.1"/>
    <property type="molecule type" value="Transcribed_RNA"/>
</dbReference>
<reference evidence="2" key="1">
    <citation type="submission" date="2017-07" db="EMBL/GenBank/DDBJ databases">
        <authorList>
            <person name="Mikheyev A."/>
            <person name="Grau M."/>
        </authorList>
    </citation>
    <scope>NUCLEOTIDE SEQUENCE</scope>
    <source>
        <tissue evidence="2">Venom_gland</tissue>
    </source>
</reference>